<keyword evidence="9" id="KW-1185">Reference proteome</keyword>
<organism evidence="8 9">
    <name type="scientific">Aggregatimonas sangjinii</name>
    <dbReference type="NCBI Taxonomy" id="2583587"/>
    <lineage>
        <taxon>Bacteria</taxon>
        <taxon>Pseudomonadati</taxon>
        <taxon>Bacteroidota</taxon>
        <taxon>Flavobacteriia</taxon>
        <taxon>Flavobacteriales</taxon>
        <taxon>Flavobacteriaceae</taxon>
        <taxon>Aggregatimonas</taxon>
    </lineage>
</organism>
<dbReference type="Gene3D" id="3.30.1120.10">
    <property type="match status" value="1"/>
</dbReference>
<reference evidence="8 9" key="1">
    <citation type="submission" date="2019-05" db="EMBL/GenBank/DDBJ databases">
        <title>Genome sequencing of F202Z8.</title>
        <authorList>
            <person name="Kwon Y.M."/>
        </authorList>
    </citation>
    <scope>NUCLEOTIDE SEQUENCE [LARGE SCALE GENOMIC DNA]</scope>
    <source>
        <strain evidence="8 9">F202Z8</strain>
    </source>
</reference>
<keyword evidence="4" id="KW-0732">Signal</keyword>
<comment type="similarity">
    <text evidence="2">Belongs to the sulfatase family.</text>
</comment>
<keyword evidence="6" id="KW-0106">Calcium</keyword>
<dbReference type="CDD" id="cd16144">
    <property type="entry name" value="ARS_like"/>
    <property type="match status" value="1"/>
</dbReference>
<dbReference type="InterPro" id="IPR000917">
    <property type="entry name" value="Sulfatase_N"/>
</dbReference>
<dbReference type="OrthoDB" id="9803751at2"/>
<dbReference type="InterPro" id="IPR024607">
    <property type="entry name" value="Sulfatase_CS"/>
</dbReference>
<evidence type="ECO:0000256" key="2">
    <source>
        <dbReference type="ARBA" id="ARBA00008779"/>
    </source>
</evidence>
<accession>A0A5B7SST8</accession>
<dbReference type="GO" id="GO:0004065">
    <property type="term" value="F:arylsulfatase activity"/>
    <property type="evidence" value="ECO:0007669"/>
    <property type="project" value="TreeGrafter"/>
</dbReference>
<evidence type="ECO:0000259" key="7">
    <source>
        <dbReference type="Pfam" id="PF00884"/>
    </source>
</evidence>
<keyword evidence="3" id="KW-0479">Metal-binding</keyword>
<dbReference type="SUPFAM" id="SSF53649">
    <property type="entry name" value="Alkaline phosphatase-like"/>
    <property type="match status" value="1"/>
</dbReference>
<evidence type="ECO:0000256" key="1">
    <source>
        <dbReference type="ARBA" id="ARBA00001913"/>
    </source>
</evidence>
<dbReference type="EMBL" id="CP040710">
    <property type="protein sequence ID" value="QCW99723.1"/>
    <property type="molecule type" value="Genomic_DNA"/>
</dbReference>
<gene>
    <name evidence="8" type="ORF">FGM00_06270</name>
</gene>
<comment type="cofactor">
    <cofactor evidence="1">
        <name>Ca(2+)</name>
        <dbReference type="ChEBI" id="CHEBI:29108"/>
    </cofactor>
</comment>
<dbReference type="PROSITE" id="PS00149">
    <property type="entry name" value="SULFATASE_2"/>
    <property type="match status" value="1"/>
</dbReference>
<evidence type="ECO:0000313" key="8">
    <source>
        <dbReference type="EMBL" id="QCW99723.1"/>
    </source>
</evidence>
<name>A0A5B7SST8_9FLAO</name>
<evidence type="ECO:0000256" key="3">
    <source>
        <dbReference type="ARBA" id="ARBA00022723"/>
    </source>
</evidence>
<dbReference type="InterPro" id="IPR017850">
    <property type="entry name" value="Alkaline_phosphatase_core_sf"/>
</dbReference>
<protein>
    <submittedName>
        <fullName evidence="8">Sulfatase</fullName>
    </submittedName>
</protein>
<feature type="domain" description="Sulfatase N-terminal" evidence="7">
    <location>
        <begin position="57"/>
        <end position="367"/>
    </location>
</feature>
<keyword evidence="5" id="KW-0378">Hydrolase</keyword>
<dbReference type="PANTHER" id="PTHR42693:SF42">
    <property type="entry name" value="ARYLSULFATASE G"/>
    <property type="match status" value="1"/>
</dbReference>
<dbReference type="InterPro" id="IPR050738">
    <property type="entry name" value="Sulfatase"/>
</dbReference>
<evidence type="ECO:0000256" key="4">
    <source>
        <dbReference type="ARBA" id="ARBA00022729"/>
    </source>
</evidence>
<dbReference type="Pfam" id="PF00884">
    <property type="entry name" value="Sulfatase"/>
    <property type="match status" value="1"/>
</dbReference>
<dbReference type="GO" id="GO:0046872">
    <property type="term" value="F:metal ion binding"/>
    <property type="evidence" value="ECO:0007669"/>
    <property type="project" value="UniProtKB-KW"/>
</dbReference>
<evidence type="ECO:0000256" key="5">
    <source>
        <dbReference type="ARBA" id="ARBA00022801"/>
    </source>
</evidence>
<sequence>MISGFLTSIKTTISDNVKSLIPSIPLLGSNDNKILQYFVLSIAILSSHLTTSQEIKPNVVIINVDDMGWKDVGFMGSSYYETPNIDYLASLGMVFTNGYAAAANCAPSRASLMTGKWTPRHGIYTVNSSERGASKHRKLIPVENTVILSKKHKVLPELLHQKGYNTCHAGKWHLSKNPLEYGFEVNIGGGFNGLPKSYYPPYENVNIKGGENKHLTDLIMEKTLSFVDTVQQPFFLYYAPYAVHTPIQPIDSLLEKYTRKPSWEGQGNPAYATMVENLDRNIGLLISKIKEKGLFNNTLIIFTSDNGGLYGITKQLPLRAGKGSYYEGGIREPFFFVMNDRIKANSKSDIPITHLDLFPTILNFTGIDSNQIDLDGTDLSQILEKKANELKRPLYWHFPIYLQAYNVRDNENRDSLFRTRPGSAIRYENWKLHYYFENNEVELYDLAQDIGEGSNLALQNPEKTTEMLGYLQKWWDETNAPIPKQLNPAYED</sequence>
<dbReference type="PANTHER" id="PTHR42693">
    <property type="entry name" value="ARYLSULFATASE FAMILY MEMBER"/>
    <property type="match status" value="1"/>
</dbReference>
<dbReference type="KEGG" id="asag:FGM00_06270"/>
<proteinExistence type="inferred from homology"/>
<dbReference type="Gene3D" id="3.40.720.10">
    <property type="entry name" value="Alkaline Phosphatase, subunit A"/>
    <property type="match status" value="1"/>
</dbReference>
<evidence type="ECO:0000313" key="9">
    <source>
        <dbReference type="Proteomes" id="UP000310017"/>
    </source>
</evidence>
<dbReference type="RefSeq" id="WP_138852075.1">
    <property type="nucleotide sequence ID" value="NZ_CP040710.1"/>
</dbReference>
<dbReference type="AlphaFoldDB" id="A0A5B7SST8"/>
<evidence type="ECO:0000256" key="6">
    <source>
        <dbReference type="ARBA" id="ARBA00022837"/>
    </source>
</evidence>
<dbReference type="Proteomes" id="UP000310017">
    <property type="component" value="Chromosome"/>
</dbReference>